<dbReference type="PANTHER" id="PTHR46165:SF2">
    <property type="entry name" value="SET AND MYND DOMAIN-CONTAINING PROTEIN 4"/>
    <property type="match status" value="1"/>
</dbReference>
<dbReference type="GO" id="GO:0032259">
    <property type="term" value="P:methylation"/>
    <property type="evidence" value="ECO:0007669"/>
    <property type="project" value="UniProtKB-KW"/>
</dbReference>
<dbReference type="InterPro" id="IPR046341">
    <property type="entry name" value="SET_dom_sf"/>
</dbReference>
<evidence type="ECO:0000256" key="13">
    <source>
        <dbReference type="ARBA" id="ARBA00093635"/>
    </source>
</evidence>
<evidence type="ECO:0000256" key="5">
    <source>
        <dbReference type="ARBA" id="ARBA00022679"/>
    </source>
</evidence>
<comment type="function">
    <text evidence="12">Protein-lysine N-methyltransferase. Monomethylates PRMT5, modulating its transcriptional activity. May also act as a histone methyltransferase. Plays a critical role in cardiac development. Acts as a key epigenetic regulator of gene expression during cardiac development via its dual activities as a methyltransferase and negative regulator of HDAC1.</text>
</comment>
<dbReference type="SUPFAM" id="SSF144232">
    <property type="entry name" value="HIT/MYND zinc finger-like"/>
    <property type="match status" value="1"/>
</dbReference>
<dbReference type="InterPro" id="IPR002893">
    <property type="entry name" value="Znf_MYND"/>
</dbReference>
<dbReference type="Gene3D" id="1.25.40.10">
    <property type="entry name" value="Tetratricopeptide repeat domain"/>
    <property type="match status" value="1"/>
</dbReference>
<feature type="domain" description="SET" evidence="16">
    <location>
        <begin position="269"/>
        <end position="559"/>
    </location>
</feature>
<comment type="caution">
    <text evidence="18">The sequence shown here is derived from an EMBL/GenBank/DDBJ whole genome shotgun (WGS) entry which is preliminary data.</text>
</comment>
<dbReference type="InterPro" id="IPR011990">
    <property type="entry name" value="TPR-like_helical_dom_sf"/>
</dbReference>
<accession>A0AAV2PWH6</accession>
<keyword evidence="5" id="KW-0808">Transferase</keyword>
<evidence type="ECO:0000256" key="11">
    <source>
        <dbReference type="ARBA" id="ARBA00048985"/>
    </source>
</evidence>
<comment type="catalytic activity">
    <reaction evidence="11">
        <text>L-lysyl-[protein] + S-adenosyl-L-methionine = N(6)-methyl-L-lysyl-[protein] + S-adenosyl-L-homocysteine + H(+)</text>
        <dbReference type="Rhea" id="RHEA:51736"/>
        <dbReference type="Rhea" id="RHEA-COMP:9752"/>
        <dbReference type="Rhea" id="RHEA-COMP:13053"/>
        <dbReference type="ChEBI" id="CHEBI:15378"/>
        <dbReference type="ChEBI" id="CHEBI:29969"/>
        <dbReference type="ChEBI" id="CHEBI:57856"/>
        <dbReference type="ChEBI" id="CHEBI:59789"/>
        <dbReference type="ChEBI" id="CHEBI:61929"/>
    </reaction>
</comment>
<keyword evidence="6" id="KW-0949">S-adenosyl-L-methionine</keyword>
<evidence type="ECO:0000256" key="14">
    <source>
        <dbReference type="ARBA" id="ARBA00093680"/>
    </source>
</evidence>
<dbReference type="GO" id="GO:0042826">
    <property type="term" value="F:histone deacetylase binding"/>
    <property type="evidence" value="ECO:0007669"/>
    <property type="project" value="TreeGrafter"/>
</dbReference>
<evidence type="ECO:0000256" key="3">
    <source>
        <dbReference type="ARBA" id="ARBA00022490"/>
    </source>
</evidence>
<dbReference type="AlphaFoldDB" id="A0AAV2PWH6"/>
<dbReference type="InterPro" id="IPR001214">
    <property type="entry name" value="SET_dom"/>
</dbReference>
<dbReference type="SUPFAM" id="SSF48452">
    <property type="entry name" value="TPR-like"/>
    <property type="match status" value="1"/>
</dbReference>
<dbReference type="Pfam" id="PF01753">
    <property type="entry name" value="zf-MYND"/>
    <property type="match status" value="1"/>
</dbReference>
<evidence type="ECO:0000256" key="9">
    <source>
        <dbReference type="ARBA" id="ARBA00022833"/>
    </source>
</evidence>
<dbReference type="GO" id="GO:0008276">
    <property type="term" value="F:protein methyltransferase activity"/>
    <property type="evidence" value="ECO:0007669"/>
    <property type="project" value="UniProtKB-ARBA"/>
</dbReference>
<keyword evidence="10" id="KW-0539">Nucleus</keyword>
<keyword evidence="4" id="KW-0489">Methyltransferase</keyword>
<feature type="domain" description="MYND-type" evidence="17">
    <location>
        <begin position="317"/>
        <end position="356"/>
    </location>
</feature>
<evidence type="ECO:0000256" key="1">
    <source>
        <dbReference type="ARBA" id="ARBA00004123"/>
    </source>
</evidence>
<keyword evidence="7" id="KW-0479">Metal-binding</keyword>
<dbReference type="GO" id="GO:0005634">
    <property type="term" value="C:nucleus"/>
    <property type="evidence" value="ECO:0007669"/>
    <property type="project" value="UniProtKB-SubCell"/>
</dbReference>
<dbReference type="InterPro" id="IPR019734">
    <property type="entry name" value="TPR_rpt"/>
</dbReference>
<organism evidence="18 19">
    <name type="scientific">Meganyctiphanes norvegica</name>
    <name type="common">Northern krill</name>
    <name type="synonym">Thysanopoda norvegica</name>
    <dbReference type="NCBI Taxonomy" id="48144"/>
    <lineage>
        <taxon>Eukaryota</taxon>
        <taxon>Metazoa</taxon>
        <taxon>Ecdysozoa</taxon>
        <taxon>Arthropoda</taxon>
        <taxon>Crustacea</taxon>
        <taxon>Multicrustacea</taxon>
        <taxon>Malacostraca</taxon>
        <taxon>Eumalacostraca</taxon>
        <taxon>Eucarida</taxon>
        <taxon>Euphausiacea</taxon>
        <taxon>Euphausiidae</taxon>
        <taxon>Meganyctiphanes</taxon>
    </lineage>
</organism>
<keyword evidence="3" id="KW-0963">Cytoplasm</keyword>
<dbReference type="GO" id="GO:0005737">
    <property type="term" value="C:cytoplasm"/>
    <property type="evidence" value="ECO:0007669"/>
    <property type="project" value="UniProtKB-SubCell"/>
</dbReference>
<dbReference type="GO" id="GO:0008757">
    <property type="term" value="F:S-adenosylmethionine-dependent methyltransferase activity"/>
    <property type="evidence" value="ECO:0007669"/>
    <property type="project" value="UniProtKB-ARBA"/>
</dbReference>
<feature type="non-terminal residue" evidence="18">
    <location>
        <position position="711"/>
    </location>
</feature>
<dbReference type="InterPro" id="IPR044421">
    <property type="entry name" value="SMYD4_SET"/>
</dbReference>
<dbReference type="SUPFAM" id="SSF82199">
    <property type="entry name" value="SET domain"/>
    <property type="match status" value="1"/>
</dbReference>
<evidence type="ECO:0000256" key="8">
    <source>
        <dbReference type="ARBA" id="ARBA00022771"/>
    </source>
</evidence>
<dbReference type="Pfam" id="PF00856">
    <property type="entry name" value="SET"/>
    <property type="match status" value="1"/>
</dbReference>
<dbReference type="Proteomes" id="UP001497623">
    <property type="component" value="Unassembled WGS sequence"/>
</dbReference>
<dbReference type="SMART" id="SM00028">
    <property type="entry name" value="TPR"/>
    <property type="match status" value="2"/>
</dbReference>
<dbReference type="CDD" id="cd10536">
    <property type="entry name" value="SET_SMYD4"/>
    <property type="match status" value="1"/>
</dbReference>
<keyword evidence="8 15" id="KW-0863">Zinc-finger</keyword>
<dbReference type="Gene3D" id="6.10.140.2220">
    <property type="match status" value="1"/>
</dbReference>
<dbReference type="GO" id="GO:0008170">
    <property type="term" value="F:N-methyltransferase activity"/>
    <property type="evidence" value="ECO:0007669"/>
    <property type="project" value="UniProtKB-ARBA"/>
</dbReference>
<keyword evidence="19" id="KW-1185">Reference proteome</keyword>
<evidence type="ECO:0000256" key="7">
    <source>
        <dbReference type="ARBA" id="ARBA00022723"/>
    </source>
</evidence>
<evidence type="ECO:0000313" key="18">
    <source>
        <dbReference type="EMBL" id="CAL4065814.1"/>
    </source>
</evidence>
<evidence type="ECO:0000256" key="12">
    <source>
        <dbReference type="ARBA" id="ARBA00093423"/>
    </source>
</evidence>
<evidence type="ECO:0000256" key="15">
    <source>
        <dbReference type="PROSITE-ProRule" id="PRU00134"/>
    </source>
</evidence>
<evidence type="ECO:0000259" key="16">
    <source>
        <dbReference type="PROSITE" id="PS50280"/>
    </source>
</evidence>
<name>A0AAV2PWH6_MEGNR</name>
<dbReference type="Gene3D" id="2.170.270.10">
    <property type="entry name" value="SET domain"/>
    <property type="match status" value="1"/>
</dbReference>
<evidence type="ECO:0000256" key="10">
    <source>
        <dbReference type="ARBA" id="ARBA00023242"/>
    </source>
</evidence>
<dbReference type="PANTHER" id="PTHR46165">
    <property type="entry name" value="SET AND MYND DOMAIN-CONTAINING PROTEIN 4"/>
    <property type="match status" value="1"/>
</dbReference>
<comment type="subcellular location">
    <subcellularLocation>
        <location evidence="2">Cytoplasm</location>
    </subcellularLocation>
    <subcellularLocation>
        <location evidence="1">Nucleus</location>
    </subcellularLocation>
</comment>
<dbReference type="InterPro" id="IPR052097">
    <property type="entry name" value="SET-MYND_domain_protein"/>
</dbReference>
<dbReference type="PROSITE" id="PS01360">
    <property type="entry name" value="ZF_MYND_1"/>
    <property type="match status" value="1"/>
</dbReference>
<reference evidence="18 19" key="1">
    <citation type="submission" date="2024-05" db="EMBL/GenBank/DDBJ databases">
        <authorList>
            <person name="Wallberg A."/>
        </authorList>
    </citation>
    <scope>NUCLEOTIDE SEQUENCE [LARGE SCALE GENOMIC DNA]</scope>
</reference>
<evidence type="ECO:0000256" key="6">
    <source>
        <dbReference type="ARBA" id="ARBA00022691"/>
    </source>
</evidence>
<dbReference type="PROSITE" id="PS50865">
    <property type="entry name" value="ZF_MYND_2"/>
    <property type="match status" value="1"/>
</dbReference>
<dbReference type="EMBL" id="CAXKWB010001922">
    <property type="protein sequence ID" value="CAL4065814.1"/>
    <property type="molecule type" value="Genomic_DNA"/>
</dbReference>
<evidence type="ECO:0000313" key="19">
    <source>
        <dbReference type="Proteomes" id="UP001497623"/>
    </source>
</evidence>
<protein>
    <recommendedName>
        <fullName evidence="13">Protein-lysine N-methyltransferase SMYD4</fullName>
    </recommendedName>
    <alternativeName>
        <fullName evidence="14">SET and MYND domain-containing protein 4</fullName>
    </alternativeName>
</protein>
<dbReference type="GO" id="GO:0008270">
    <property type="term" value="F:zinc ion binding"/>
    <property type="evidence" value="ECO:0007669"/>
    <property type="project" value="UniProtKB-KW"/>
</dbReference>
<gene>
    <name evidence="18" type="ORF">MNOR_LOCUS5093</name>
</gene>
<evidence type="ECO:0000256" key="2">
    <source>
        <dbReference type="ARBA" id="ARBA00004496"/>
    </source>
</evidence>
<evidence type="ECO:0000256" key="4">
    <source>
        <dbReference type="ARBA" id="ARBA00022603"/>
    </source>
</evidence>
<proteinExistence type="predicted"/>
<dbReference type="PROSITE" id="PS50280">
    <property type="entry name" value="SET"/>
    <property type="match status" value="1"/>
</dbReference>
<sequence length="711" mass="81912">MVSYLTSLRACLHSTLLAGLSKIVILLPELSQTSNLTLLVHFRWILNRGHQYLQIVMDTSHQKSETDAVKFRNIGNDYYQKKDFPSALNNYNLSIMTAPHPKMSENNDAINCEAFNELSLGYGNRSAVLMQLKQYEKAICDIDIAIKVNGTKHMNYKLLERKVRCLIANNECKEANDILDALISDMECKGKDNPKPDENTRKNIYNLKKNCNQLHEPILEDDKTPKSDDMKSNSHINPSMSSEDLLFAYTNPATPELLHVHPTIPSFNKDLKLCYTPEKGRFVIAERDIRPGEVLGVEEACSYTLNTQDISKYKIFCYNCMKRCAAPLPCPQCNMIVFCSEPCRVEGWNKFHMNECQILPTILSLGFPASDNLMLALRIIMKTSYLDFKQLLYEIENRKILNSPLYNGFNKSGIYDSFNYESVYNLVRNVKERDPEYLIAICYWIFMVLKVLIESKQYYLDRAGTPFIPNNEDIVLVGSILLRHILSIYCNCFAVNETKINVLDGSIVTKKIGTGLFSAFSLFNHSCNPSVMNFTYGNVGVCLAIRFVPAGEEVCTKYGKMYCFEKDVEIRRAYLLRSYYFLCNCDPCMNNWQTDSSKPPELRPHEERIYRENDKTQNHENVSEENNAIISDRDLKLEDEMEDIFELDYDTAISLKNPNADLNEHIPTICKIIEFLERFAIKPDVVSVRAQISLVNCFRNQRPVFYFKRKI</sequence>
<dbReference type="Gene3D" id="1.10.220.160">
    <property type="match status" value="1"/>
</dbReference>
<evidence type="ECO:0000259" key="17">
    <source>
        <dbReference type="PROSITE" id="PS50865"/>
    </source>
</evidence>
<keyword evidence="9" id="KW-0862">Zinc</keyword>